<keyword evidence="3" id="KW-1185">Reference proteome</keyword>
<feature type="region of interest" description="Disordered" evidence="1">
    <location>
        <begin position="68"/>
        <end position="91"/>
    </location>
</feature>
<feature type="compositionally biased region" description="Polar residues" evidence="1">
    <location>
        <begin position="71"/>
        <end position="91"/>
    </location>
</feature>
<sequence>MCYDLESERFQSYTAYPELSERISNTEHSAQVWQDNEIKSEHFASCENLSDSAQRPLKTASFSECLEAGNENPTSPLGRKNISSSHSSDRSVLNENLDINDNKCVLPCQNKLSSESSSDSTDAPRTVISMDFANEDLYPRHNSKTFCNIPDPYRIPTSVPLYVDTSLANLIFEQNIGSICPRNQYLSVPGYSVCRNIYCDWIEPVLPKGNLAFNWKRPVDEYIEYHFRNNSPLCLTVDSVRNNSQSVSVEQISTQKIPCLISDSEVDKFQQNGRAQLTSSLHLDNPSDREEQLSSVIDLSSEEQRTDLLSPQISQVDKTFMAQNDNHDSYQNENIQLVHQRDCQPHLNGVPEFVQDQQGIAGESLNSSQFTSYNMLCQSGPATYQNLSEQANEPQLLYLVQQPLHSTHYYFSHSNSSFYLINPNTYQYWAQLSDQDGEPYQYAYVPFPQSLANYCYHQSSE</sequence>
<gene>
    <name evidence="2" type="ORF">KUF71_005423</name>
</gene>
<reference evidence="2" key="1">
    <citation type="submission" date="2021-07" db="EMBL/GenBank/DDBJ databases">
        <authorList>
            <person name="Catto M.A."/>
            <person name="Jacobson A."/>
            <person name="Kennedy G."/>
            <person name="Labadie P."/>
            <person name="Hunt B.G."/>
            <person name="Srinivasan R."/>
        </authorList>
    </citation>
    <scope>NUCLEOTIDE SEQUENCE</scope>
    <source>
        <strain evidence="2">PL_HMW_Pooled</strain>
        <tissue evidence="2">Head</tissue>
    </source>
</reference>
<dbReference type="AlphaFoldDB" id="A0AAE1H4H4"/>
<evidence type="ECO:0000313" key="2">
    <source>
        <dbReference type="EMBL" id="KAK3914627.1"/>
    </source>
</evidence>
<dbReference type="Proteomes" id="UP001219518">
    <property type="component" value="Unassembled WGS sequence"/>
</dbReference>
<evidence type="ECO:0000313" key="3">
    <source>
        <dbReference type="Proteomes" id="UP001219518"/>
    </source>
</evidence>
<name>A0AAE1H4H4_9NEOP</name>
<reference evidence="2" key="2">
    <citation type="journal article" date="2023" name="BMC Genomics">
        <title>Pest status, molecular evolution, and epigenetic factors derived from the genome assembly of Frankliniella fusca, a thysanopteran phytovirus vector.</title>
        <authorList>
            <person name="Catto M.A."/>
            <person name="Labadie P.E."/>
            <person name="Jacobson A.L."/>
            <person name="Kennedy G.G."/>
            <person name="Srinivasan R."/>
            <person name="Hunt B.G."/>
        </authorList>
    </citation>
    <scope>NUCLEOTIDE SEQUENCE</scope>
    <source>
        <strain evidence="2">PL_HMW_Pooled</strain>
    </source>
</reference>
<dbReference type="EMBL" id="JAHWGI010000383">
    <property type="protein sequence ID" value="KAK3914627.1"/>
    <property type="molecule type" value="Genomic_DNA"/>
</dbReference>
<organism evidence="2 3">
    <name type="scientific">Frankliniella fusca</name>
    <dbReference type="NCBI Taxonomy" id="407009"/>
    <lineage>
        <taxon>Eukaryota</taxon>
        <taxon>Metazoa</taxon>
        <taxon>Ecdysozoa</taxon>
        <taxon>Arthropoda</taxon>
        <taxon>Hexapoda</taxon>
        <taxon>Insecta</taxon>
        <taxon>Pterygota</taxon>
        <taxon>Neoptera</taxon>
        <taxon>Paraneoptera</taxon>
        <taxon>Thysanoptera</taxon>
        <taxon>Terebrantia</taxon>
        <taxon>Thripoidea</taxon>
        <taxon>Thripidae</taxon>
        <taxon>Frankliniella</taxon>
    </lineage>
</organism>
<evidence type="ECO:0000256" key="1">
    <source>
        <dbReference type="SAM" id="MobiDB-lite"/>
    </source>
</evidence>
<accession>A0AAE1H4H4</accession>
<comment type="caution">
    <text evidence="2">The sequence shown here is derived from an EMBL/GenBank/DDBJ whole genome shotgun (WGS) entry which is preliminary data.</text>
</comment>
<protein>
    <submittedName>
        <fullName evidence="2">GTP-binding protein EngB</fullName>
    </submittedName>
</protein>
<proteinExistence type="predicted"/>